<feature type="compositionally biased region" description="Low complexity" evidence="4">
    <location>
        <begin position="146"/>
        <end position="159"/>
    </location>
</feature>
<feature type="repeat" description="ANK" evidence="3">
    <location>
        <begin position="293"/>
        <end position="325"/>
    </location>
</feature>
<protein>
    <submittedName>
        <fullName evidence="5">Uncharacterized protein</fullName>
    </submittedName>
</protein>
<evidence type="ECO:0000256" key="1">
    <source>
        <dbReference type="ARBA" id="ARBA00022737"/>
    </source>
</evidence>
<feature type="repeat" description="ANK" evidence="3">
    <location>
        <begin position="260"/>
        <end position="292"/>
    </location>
</feature>
<feature type="compositionally biased region" description="Basic and acidic residues" evidence="4">
    <location>
        <begin position="116"/>
        <end position="132"/>
    </location>
</feature>
<keyword evidence="1" id="KW-0677">Repeat</keyword>
<dbReference type="PhylomeDB" id="A0A0G4HA17"/>
<feature type="repeat" description="ANK" evidence="3">
    <location>
        <begin position="227"/>
        <end position="259"/>
    </location>
</feature>
<feature type="region of interest" description="Disordered" evidence="4">
    <location>
        <begin position="192"/>
        <end position="218"/>
    </location>
</feature>
<name>A0A0G4HA17_9ALVE</name>
<dbReference type="Pfam" id="PF12796">
    <property type="entry name" value="Ank_2"/>
    <property type="match status" value="2"/>
</dbReference>
<evidence type="ECO:0000256" key="3">
    <source>
        <dbReference type="PROSITE-ProRule" id="PRU00023"/>
    </source>
</evidence>
<dbReference type="SUPFAM" id="SSF48403">
    <property type="entry name" value="Ankyrin repeat"/>
    <property type="match status" value="1"/>
</dbReference>
<dbReference type="AlphaFoldDB" id="A0A0G4HA17"/>
<dbReference type="VEuPathDB" id="CryptoDB:Cvel_6044"/>
<accession>A0A0G4HA17</accession>
<reference evidence="5" key="1">
    <citation type="submission" date="2014-11" db="EMBL/GenBank/DDBJ databases">
        <authorList>
            <person name="Otto D Thomas"/>
            <person name="Naeem Raeece"/>
        </authorList>
    </citation>
    <scope>NUCLEOTIDE SEQUENCE</scope>
</reference>
<dbReference type="PROSITE" id="PS50088">
    <property type="entry name" value="ANK_REPEAT"/>
    <property type="match status" value="4"/>
</dbReference>
<dbReference type="InterPro" id="IPR036770">
    <property type="entry name" value="Ankyrin_rpt-contain_sf"/>
</dbReference>
<keyword evidence="2 3" id="KW-0040">ANK repeat</keyword>
<dbReference type="Gene3D" id="1.25.40.20">
    <property type="entry name" value="Ankyrin repeat-containing domain"/>
    <property type="match status" value="3"/>
</dbReference>
<feature type="region of interest" description="Disordered" evidence="4">
    <location>
        <begin position="116"/>
        <end position="165"/>
    </location>
</feature>
<feature type="repeat" description="ANK" evidence="3">
    <location>
        <begin position="62"/>
        <end position="94"/>
    </location>
</feature>
<evidence type="ECO:0000256" key="2">
    <source>
        <dbReference type="ARBA" id="ARBA00023043"/>
    </source>
</evidence>
<dbReference type="EMBL" id="CDMZ01002105">
    <property type="protein sequence ID" value="CEM40799.1"/>
    <property type="molecule type" value="Genomic_DNA"/>
</dbReference>
<sequence length="360" mass="38573">MSSLDGAVRLRDSVLGLDFVRHRLRQFRPVHLEELWKAIKDGRLLDALLLLYLGADVDGQKEGRRPLHLAASLRRSVHVEVLLAFRADCNLRDGEGNSPLVLAVKAGDERSALALIREGDEIAKGTPERQQQEEEEEKETDVTAENNNSSPSSSASSSSVPMPLPNLEAPSLQVLREGAPCIACMGKGRGLRLRQQRERDRAKASSSAELELQKGGGGNPFVHATMGDLSVLHGAASRGLESVVTELVARGADVDAVTKYGETPLHIACDNGHGGTAISLLRSGASLSATTKWGRTGLHWASLRGLTNVVEEMVERGALLSPRDADGATAGDLAARGRHPDVVDLLRKAHTKVHQSTSST</sequence>
<evidence type="ECO:0000313" key="5">
    <source>
        <dbReference type="EMBL" id="CEM40799.1"/>
    </source>
</evidence>
<dbReference type="SMART" id="SM00248">
    <property type="entry name" value="ANK"/>
    <property type="match status" value="6"/>
</dbReference>
<evidence type="ECO:0000256" key="4">
    <source>
        <dbReference type="SAM" id="MobiDB-lite"/>
    </source>
</evidence>
<proteinExistence type="predicted"/>
<dbReference type="PANTHER" id="PTHR24198:SF194">
    <property type="entry name" value="INVERSIN-A"/>
    <property type="match status" value="1"/>
</dbReference>
<organism evidence="5">
    <name type="scientific">Chromera velia CCMP2878</name>
    <dbReference type="NCBI Taxonomy" id="1169474"/>
    <lineage>
        <taxon>Eukaryota</taxon>
        <taxon>Sar</taxon>
        <taxon>Alveolata</taxon>
        <taxon>Colpodellida</taxon>
        <taxon>Chromeraceae</taxon>
        <taxon>Chromera</taxon>
    </lineage>
</organism>
<gene>
    <name evidence="5" type="ORF">Cvel_6044</name>
</gene>
<dbReference type="PANTHER" id="PTHR24198">
    <property type="entry name" value="ANKYRIN REPEAT AND PROTEIN KINASE DOMAIN-CONTAINING PROTEIN"/>
    <property type="match status" value="1"/>
</dbReference>
<dbReference type="InterPro" id="IPR002110">
    <property type="entry name" value="Ankyrin_rpt"/>
</dbReference>
<dbReference type="PROSITE" id="PS50297">
    <property type="entry name" value="ANK_REP_REGION"/>
    <property type="match status" value="3"/>
</dbReference>